<keyword evidence="3" id="KW-1185">Reference proteome</keyword>
<feature type="compositionally biased region" description="Polar residues" evidence="1">
    <location>
        <begin position="231"/>
        <end position="241"/>
    </location>
</feature>
<dbReference type="Proteomes" id="UP000037035">
    <property type="component" value="Unassembled WGS sequence"/>
</dbReference>
<feature type="compositionally biased region" description="Polar residues" evidence="1">
    <location>
        <begin position="158"/>
        <end position="194"/>
    </location>
</feature>
<dbReference type="AlphaFoldDB" id="A0A0L6VJL2"/>
<proteinExistence type="predicted"/>
<comment type="caution">
    <text evidence="2">The sequence shown here is derived from an EMBL/GenBank/DDBJ whole genome shotgun (WGS) entry which is preliminary data.</text>
</comment>
<sequence>MNATEFYTPHDPLQAHQPTYCGPANHPSVPHQEYHQPPHALAQGHTAATLTTHISPASHSHHLPQDSHIGTFHPVTINNHLGTTNYTSAVNALPNYSQISSANTNNPSSQSNNPLMTLSSIANLHDTISYLKQDSPTIPQDHNLDQDAPHVDDDGGSDNESPFINIPTSADHTYQEGTINSSHHPLINNNSSLHHSWPHPQLSDHHEADQKPKILAQIAPSSGRKRKRNSEQSISINTPTRPESGRPKQTPRVKSAEQLATEALIEQENPHASKNELRSLKLRALHAVRIAEREVNMPEAEKQRRQRLREYVRQKRAEERSHKAKHENNPGQSTNLSQKSLAHHSAHSTHTCLTHSSDHTESKPIRKKSRTQSNRLKNKIDPSFHPQEETQPIATRLPLTESHPNQPQADPVSSPTNLSSSHELRPIDNPSAANSHGPDSKQKGKKKKTQKVPVRNSVPRTTLRATSLEAEIKKQNPHATRIQLKSLKLRALHAERIAEREQNMSEKDKTRRAKLREYMRKRRDEERLEKGLESVELSPLTVEVKPASGPVLQYQGTQDLSTTSPCIGEGHVHTQNEGAMTSLSAATTLVPEGMSADDGLAALSMMELTNSYQQPFTQSHALSVHNTHLHPLFQMPIGGSSSLEVPSPYDCSMSTGYSVMAEEQWTQMLPTDAVVRGEEQEVLHNVVGLTEVSYMEHDETHLVGDDEPAHYVTEEQQTVESGSLEHQNRMLLAEEDILGMERARELAMIAAAAAEVEHAQQMTCSSSSHHLG</sequence>
<dbReference type="EMBL" id="LAVV01006341">
    <property type="protein sequence ID" value="KNZ60320.1"/>
    <property type="molecule type" value="Genomic_DNA"/>
</dbReference>
<feature type="compositionally biased region" description="Basic and acidic residues" evidence="1">
    <location>
        <begin position="298"/>
        <end position="321"/>
    </location>
</feature>
<organism evidence="2 3">
    <name type="scientific">Puccinia sorghi</name>
    <dbReference type="NCBI Taxonomy" id="27349"/>
    <lineage>
        <taxon>Eukaryota</taxon>
        <taxon>Fungi</taxon>
        <taxon>Dikarya</taxon>
        <taxon>Basidiomycota</taxon>
        <taxon>Pucciniomycotina</taxon>
        <taxon>Pucciniomycetes</taxon>
        <taxon>Pucciniales</taxon>
        <taxon>Pucciniaceae</taxon>
        <taxon>Puccinia</taxon>
    </lineage>
</organism>
<evidence type="ECO:0000313" key="2">
    <source>
        <dbReference type="EMBL" id="KNZ60320.1"/>
    </source>
</evidence>
<feature type="compositionally biased region" description="Basic and acidic residues" evidence="1">
    <location>
        <begin position="378"/>
        <end position="388"/>
    </location>
</feature>
<protein>
    <submittedName>
        <fullName evidence="2">Uncharacterized protein</fullName>
    </submittedName>
</protein>
<feature type="region of interest" description="Disordered" evidence="1">
    <location>
        <begin position="133"/>
        <end position="256"/>
    </location>
</feature>
<evidence type="ECO:0000256" key="1">
    <source>
        <dbReference type="SAM" id="MobiDB-lite"/>
    </source>
</evidence>
<dbReference type="OrthoDB" id="2507607at2759"/>
<dbReference type="VEuPathDB" id="FungiDB:VP01_1570g2"/>
<feature type="region of interest" description="Disordered" evidence="1">
    <location>
        <begin position="298"/>
        <end position="465"/>
    </location>
</feature>
<name>A0A0L6VJL2_9BASI</name>
<feature type="compositionally biased region" description="Polar residues" evidence="1">
    <location>
        <begin position="402"/>
        <end position="421"/>
    </location>
</feature>
<reference evidence="2 3" key="1">
    <citation type="submission" date="2015-08" db="EMBL/GenBank/DDBJ databases">
        <title>Next Generation Sequencing and Analysis of the Genome of Puccinia sorghi L Schw, the Causal Agent of Maize Common Rust.</title>
        <authorList>
            <person name="Rochi L."/>
            <person name="Burguener G."/>
            <person name="Darino M."/>
            <person name="Turjanski A."/>
            <person name="Kreff E."/>
            <person name="Dieguez M.J."/>
            <person name="Sacco F."/>
        </authorList>
    </citation>
    <scope>NUCLEOTIDE SEQUENCE [LARGE SCALE GENOMIC DNA]</scope>
    <source>
        <strain evidence="2 3">RO10H11247</strain>
    </source>
</reference>
<accession>A0A0L6VJL2</accession>
<feature type="compositionally biased region" description="Basic and acidic residues" evidence="1">
    <location>
        <begin position="202"/>
        <end position="212"/>
    </location>
</feature>
<feature type="compositionally biased region" description="Polar residues" evidence="1">
    <location>
        <begin position="329"/>
        <end position="339"/>
    </location>
</feature>
<feature type="compositionally biased region" description="Basic and acidic residues" evidence="1">
    <location>
        <begin position="142"/>
        <end position="153"/>
    </location>
</feature>
<gene>
    <name evidence="2" type="ORF">VP01_1570g2</name>
</gene>
<evidence type="ECO:0000313" key="3">
    <source>
        <dbReference type="Proteomes" id="UP000037035"/>
    </source>
</evidence>